<evidence type="ECO:0000313" key="2">
    <source>
        <dbReference type="EMBL" id="PIS06098.1"/>
    </source>
</evidence>
<reference evidence="3" key="1">
    <citation type="submission" date="2017-09" db="EMBL/GenBank/DDBJ databases">
        <title>Depth-based differentiation of microbial function through sediment-hosted aquifers and enrichment of novel symbionts in the deep terrestrial subsurface.</title>
        <authorList>
            <person name="Probst A.J."/>
            <person name="Ladd B."/>
            <person name="Jarett J.K."/>
            <person name="Geller-Mcgrath D.E."/>
            <person name="Sieber C.M.K."/>
            <person name="Emerson J.B."/>
            <person name="Anantharaman K."/>
            <person name="Thomas B.C."/>
            <person name="Malmstrom R."/>
            <person name="Stieglmeier M."/>
            <person name="Klingl A."/>
            <person name="Woyke T."/>
            <person name="Ryan C.M."/>
            <person name="Banfield J.F."/>
        </authorList>
    </citation>
    <scope>NUCLEOTIDE SEQUENCE [LARGE SCALE GENOMIC DNA]</scope>
</reference>
<accession>A0A2H0W413</accession>
<feature type="non-terminal residue" evidence="2">
    <location>
        <position position="1"/>
    </location>
</feature>
<dbReference type="Proteomes" id="UP000229056">
    <property type="component" value="Unassembled WGS sequence"/>
</dbReference>
<organism evidence="2 3">
    <name type="scientific">Candidatus Buchananbacteria bacterium CG10_big_fil_rev_8_21_14_0_10_33_19</name>
    <dbReference type="NCBI Taxonomy" id="1974525"/>
    <lineage>
        <taxon>Bacteria</taxon>
        <taxon>Candidatus Buchananiibacteriota</taxon>
    </lineage>
</organism>
<dbReference type="PANTHER" id="PTHR37292">
    <property type="entry name" value="VNG6097C"/>
    <property type="match status" value="1"/>
</dbReference>
<dbReference type="AlphaFoldDB" id="A0A2H0W413"/>
<feature type="domain" description="GmrSD restriction endonucleases N-terminal" evidence="1">
    <location>
        <begin position="183"/>
        <end position="405"/>
    </location>
</feature>
<gene>
    <name evidence="2" type="ORF">COT80_02510</name>
</gene>
<evidence type="ECO:0000313" key="3">
    <source>
        <dbReference type="Proteomes" id="UP000229056"/>
    </source>
</evidence>
<dbReference type="EMBL" id="PEZY01000009">
    <property type="protein sequence ID" value="PIS06098.1"/>
    <property type="molecule type" value="Genomic_DNA"/>
</dbReference>
<comment type="caution">
    <text evidence="2">The sequence shown here is derived from an EMBL/GenBank/DDBJ whole genome shotgun (WGS) entry which is preliminary data.</text>
</comment>
<evidence type="ECO:0000259" key="1">
    <source>
        <dbReference type="Pfam" id="PF03235"/>
    </source>
</evidence>
<sequence length="900" mass="106417">ANRIYDLCLKFKENPKRLSELIDNFTKDKYSRRLQCGSITPILFCVNDNYPIVNNRAIRTFRSIKLILGEKEKVSQKLSDYPDNIKKIDRLVEQLGLEILKDHNYQDLFFYWYDSEILSEERRAVKKEAEEGETETETEEEVKKEVVDIKRFLEQVNIEKGFDITPHSLGDPQRIKINQIINLSSKARWVLPHFQRYFDWNKNDVRDFWESIFNDYYVGSFLLWDTDRNPELGIQPILGVTKGEDEIKPDSIILDGQQRITSLYYAVKAPKFSPRGSKIPLYFYVNFNQFFNKNSKDGIIEVHTTKISKEESFKLMLFPLYELEKYSSWVDEFEDFMLSQTEDQDKVRKIRRIVDKKLRHIWDGFEIPYIALPESMELFQVTDIFENINTKGKLLSVFDLLIARLYKYNIELKKMWDATIKNYPNISRYSKTISKTPIYILQAMSLLYEKTSSAKRADILDIYAKVYENSDKDFEEDWDDLSDYMNKAIEKLENMRDGFGVKDEKELPFAPMIPVLTALLKVIDTKDKKAECYKKLNRWYWSSIFTNAYSSAADSQMTQDFKEVRNWFDDEEKVPKTIIQMTREISNLYFRDIQSKSNAKYRGIMSLIALEGAKDFDTSQTLENARGNDKDHIFPKSFNFGFGSNKHIHSVLNMTWMSESTNRKIKRCKKPSSYVDEFVKSKYNNNKNQFFEVLKSHFISQRAFDYLIEDKFEEFVSEREDKILSKIKKNIGFEELKTEKTLISPSNPFTNRIIFVNTLKSCEGYIYWVDKYFSKKGLELLVESISEKINEIRIIMSVDKVDENLRGLFKDFKKEMSNRNINCELRVITDSKIKSSIHDRFIITKYDSYNIPSPDTIARGQLSEISKSSNKEELKKEFDDLWSKSKDIIQEWNEIKKSMK</sequence>
<name>A0A2H0W413_9BACT</name>
<dbReference type="PANTHER" id="PTHR37292:SF2">
    <property type="entry name" value="DUF262 DOMAIN-CONTAINING PROTEIN"/>
    <property type="match status" value="1"/>
</dbReference>
<protein>
    <recommendedName>
        <fullName evidence="1">GmrSD restriction endonucleases N-terminal domain-containing protein</fullName>
    </recommendedName>
</protein>
<proteinExistence type="predicted"/>
<dbReference type="InterPro" id="IPR004919">
    <property type="entry name" value="GmrSD_N"/>
</dbReference>
<dbReference type="Pfam" id="PF03235">
    <property type="entry name" value="GmrSD_N"/>
    <property type="match status" value="1"/>
</dbReference>